<dbReference type="EMBL" id="JAPZBQ010000003">
    <property type="protein sequence ID" value="KAJ5337620.1"/>
    <property type="molecule type" value="Genomic_DNA"/>
</dbReference>
<evidence type="ECO:0000313" key="4">
    <source>
        <dbReference type="Proteomes" id="UP001147695"/>
    </source>
</evidence>
<feature type="signal peptide" evidence="1">
    <location>
        <begin position="1"/>
        <end position="24"/>
    </location>
</feature>
<evidence type="ECO:0000313" key="3">
    <source>
        <dbReference type="EMBL" id="KAJ5340484.1"/>
    </source>
</evidence>
<sequence>MASSTKFASIISILSIATGTLVTAVPTLGDASVASPEDHDAAQTFSRDVNNIFKIEKRCQSNGQFCDGVGIKCCAGQCCNYRKGVNTYCGNCD</sequence>
<evidence type="ECO:0000313" key="5">
    <source>
        <dbReference type="Proteomes" id="UP001148299"/>
    </source>
</evidence>
<dbReference type="EMBL" id="JAPZBR010000008">
    <property type="protein sequence ID" value="KAJ5340484.1"/>
    <property type="molecule type" value="Genomic_DNA"/>
</dbReference>
<feature type="chain" id="PRO_5041116396" evidence="1">
    <location>
        <begin position="25"/>
        <end position="93"/>
    </location>
</feature>
<accession>A0A9W9QGS3</accession>
<name>A0A9W9QGS3_PENBR</name>
<reference evidence="2" key="1">
    <citation type="submission" date="2022-12" db="EMBL/GenBank/DDBJ databases">
        <authorList>
            <person name="Petersen C."/>
        </authorList>
    </citation>
    <scope>NUCLEOTIDE SEQUENCE</scope>
    <source>
        <strain evidence="2">IBT 35673</strain>
        <strain evidence="3">IBT 35675</strain>
    </source>
</reference>
<keyword evidence="1" id="KW-0732">Signal</keyword>
<dbReference type="Proteomes" id="UP001148299">
    <property type="component" value="Unassembled WGS sequence"/>
</dbReference>
<comment type="caution">
    <text evidence="2">The sequence shown here is derived from an EMBL/GenBank/DDBJ whole genome shotgun (WGS) entry which is preliminary data.</text>
</comment>
<dbReference type="Proteomes" id="UP001147695">
    <property type="component" value="Unassembled WGS sequence"/>
</dbReference>
<protein>
    <submittedName>
        <fullName evidence="2">Uncharacterized protein</fullName>
    </submittedName>
</protein>
<organism evidence="2 4">
    <name type="scientific">Penicillium brevicompactum</name>
    <dbReference type="NCBI Taxonomy" id="5074"/>
    <lineage>
        <taxon>Eukaryota</taxon>
        <taxon>Fungi</taxon>
        <taxon>Dikarya</taxon>
        <taxon>Ascomycota</taxon>
        <taxon>Pezizomycotina</taxon>
        <taxon>Eurotiomycetes</taxon>
        <taxon>Eurotiomycetidae</taxon>
        <taxon>Eurotiales</taxon>
        <taxon>Aspergillaceae</taxon>
        <taxon>Penicillium</taxon>
    </lineage>
</organism>
<reference evidence="2" key="2">
    <citation type="journal article" date="2023" name="IMA Fungus">
        <title>Comparative genomic study of the Penicillium genus elucidates a diverse pangenome and 15 lateral gene transfer events.</title>
        <authorList>
            <person name="Petersen C."/>
            <person name="Sorensen T."/>
            <person name="Nielsen M.R."/>
            <person name="Sondergaard T.E."/>
            <person name="Sorensen J.L."/>
            <person name="Fitzpatrick D.A."/>
            <person name="Frisvad J.C."/>
            <person name="Nielsen K.L."/>
        </authorList>
    </citation>
    <scope>NUCLEOTIDE SEQUENCE</scope>
    <source>
        <strain evidence="2">IBT 35673</strain>
        <strain evidence="3">IBT 35675</strain>
    </source>
</reference>
<evidence type="ECO:0000256" key="1">
    <source>
        <dbReference type="SAM" id="SignalP"/>
    </source>
</evidence>
<proteinExistence type="predicted"/>
<gene>
    <name evidence="2" type="ORF">N7452_004348</name>
    <name evidence="3" type="ORF">N7541_009608</name>
</gene>
<keyword evidence="5" id="KW-1185">Reference proteome</keyword>
<evidence type="ECO:0000313" key="2">
    <source>
        <dbReference type="EMBL" id="KAJ5337620.1"/>
    </source>
</evidence>
<dbReference type="AlphaFoldDB" id="A0A9W9QGS3"/>